<evidence type="ECO:0000259" key="17">
    <source>
        <dbReference type="PROSITE" id="PS51747"/>
    </source>
</evidence>
<dbReference type="Pfam" id="PF01872">
    <property type="entry name" value="RibD_C"/>
    <property type="match status" value="1"/>
</dbReference>
<dbReference type="Gene3D" id="3.40.140.10">
    <property type="entry name" value="Cytidine Deaminase, domain 2"/>
    <property type="match status" value="1"/>
</dbReference>
<evidence type="ECO:0000256" key="16">
    <source>
        <dbReference type="PIRSR" id="PIRSR006769-3"/>
    </source>
</evidence>
<feature type="active site" description="Proton donor" evidence="14">
    <location>
        <position position="52"/>
    </location>
</feature>
<keyword evidence="9 13" id="KW-0862">Zinc</keyword>
<dbReference type="CDD" id="cd01284">
    <property type="entry name" value="Riboflavin_deaminase-reductase"/>
    <property type="match status" value="1"/>
</dbReference>
<dbReference type="SUPFAM" id="SSF53597">
    <property type="entry name" value="Dihydrofolate reductase-like"/>
    <property type="match status" value="1"/>
</dbReference>
<dbReference type="STRING" id="926562.Oweho_0936"/>
<gene>
    <name evidence="18" type="ordered locus">Oweho_0936</name>
</gene>
<dbReference type="PANTHER" id="PTHR38011">
    <property type="entry name" value="DIHYDROFOLATE REDUCTASE FAMILY PROTEIN (AFU_ORTHOLOGUE AFUA_8G06820)"/>
    <property type="match status" value="1"/>
</dbReference>
<dbReference type="InterPro" id="IPR050765">
    <property type="entry name" value="Riboflavin_Biosynth_HTPR"/>
</dbReference>
<comment type="similarity">
    <text evidence="4 13">In the N-terminal section; belongs to the cytidine and deoxycytidylate deaminase family.</text>
</comment>
<keyword evidence="6 13" id="KW-0686">Riboflavin biosynthesis</keyword>
<protein>
    <recommendedName>
        <fullName evidence="13">Riboflavin biosynthesis protein RibD</fullName>
    </recommendedName>
    <domain>
        <recommendedName>
            <fullName evidence="13">Diaminohydroxyphosphoribosylaminopyrimidine deaminase</fullName>
            <shortName evidence="13">DRAP deaminase</shortName>
            <ecNumber evidence="13">3.5.4.26</ecNumber>
        </recommendedName>
        <alternativeName>
            <fullName evidence="13">Riboflavin-specific deaminase</fullName>
        </alternativeName>
    </domain>
    <domain>
        <recommendedName>
            <fullName evidence="13">5-amino-6-(5-phosphoribosylamino)uracil reductase</fullName>
            <ecNumber evidence="13">1.1.1.193</ecNumber>
        </recommendedName>
        <alternativeName>
            <fullName evidence="13">HTP reductase</fullName>
        </alternativeName>
    </domain>
</protein>
<dbReference type="EC" id="3.5.4.26" evidence="13"/>
<dbReference type="Pfam" id="PF00383">
    <property type="entry name" value="dCMP_cyt_deam_1"/>
    <property type="match status" value="1"/>
</dbReference>
<evidence type="ECO:0000256" key="15">
    <source>
        <dbReference type="PIRSR" id="PIRSR006769-2"/>
    </source>
</evidence>
<proteinExistence type="inferred from homology"/>
<feature type="binding site" evidence="15">
    <location>
        <position position="176"/>
    </location>
    <ligand>
        <name>NADP(+)</name>
        <dbReference type="ChEBI" id="CHEBI:58349"/>
    </ligand>
</feature>
<dbReference type="eggNOG" id="COG1985">
    <property type="taxonomic scope" value="Bacteria"/>
</dbReference>
<evidence type="ECO:0000256" key="13">
    <source>
        <dbReference type="PIRNR" id="PIRNR006769"/>
    </source>
</evidence>
<evidence type="ECO:0000313" key="19">
    <source>
        <dbReference type="Proteomes" id="UP000005631"/>
    </source>
</evidence>
<dbReference type="InterPro" id="IPR002734">
    <property type="entry name" value="RibDG_C"/>
</dbReference>
<feature type="binding site" evidence="16">
    <location>
        <position position="50"/>
    </location>
    <ligand>
        <name>Zn(2+)</name>
        <dbReference type="ChEBI" id="CHEBI:29105"/>
        <note>catalytic</note>
    </ligand>
</feature>
<evidence type="ECO:0000256" key="3">
    <source>
        <dbReference type="ARBA" id="ARBA00004910"/>
    </source>
</evidence>
<dbReference type="PATRIC" id="fig|926562.3.peg.949"/>
<feature type="binding site" evidence="16">
    <location>
        <position position="86"/>
    </location>
    <ligand>
        <name>Zn(2+)</name>
        <dbReference type="ChEBI" id="CHEBI:29105"/>
        <note>catalytic</note>
    </ligand>
</feature>
<dbReference type="GO" id="GO:0008703">
    <property type="term" value="F:5-amino-6-(5-phosphoribosylamino)uracil reductase activity"/>
    <property type="evidence" value="ECO:0007669"/>
    <property type="project" value="UniProtKB-EC"/>
</dbReference>
<organism evidence="18 19">
    <name type="scientific">Owenweeksia hongkongensis (strain DSM 17368 / CIP 108786 / JCM 12287 / NRRL B-23963 / UST20020801)</name>
    <dbReference type="NCBI Taxonomy" id="926562"/>
    <lineage>
        <taxon>Bacteria</taxon>
        <taxon>Pseudomonadati</taxon>
        <taxon>Bacteroidota</taxon>
        <taxon>Flavobacteriia</taxon>
        <taxon>Flavobacteriales</taxon>
        <taxon>Owenweeksiaceae</taxon>
        <taxon>Owenweeksia</taxon>
    </lineage>
</organism>
<reference evidence="18 19" key="1">
    <citation type="journal article" date="2012" name="Stand. Genomic Sci.">
        <title>Genome sequence of the orange-pigmented seawater bacterium Owenweeksia hongkongensis type strain (UST20020801(T)).</title>
        <authorList>
            <person name="Riedel T."/>
            <person name="Held B."/>
            <person name="Nolan M."/>
            <person name="Lucas S."/>
            <person name="Lapidus A."/>
            <person name="Tice H."/>
            <person name="Del Rio T.G."/>
            <person name="Cheng J.F."/>
            <person name="Han C."/>
            <person name="Tapia R."/>
            <person name="Goodwin L.A."/>
            <person name="Pitluck S."/>
            <person name="Liolios K."/>
            <person name="Mavromatis K."/>
            <person name="Pagani I."/>
            <person name="Ivanova N."/>
            <person name="Mikhailova N."/>
            <person name="Pati A."/>
            <person name="Chen A."/>
            <person name="Palaniappan K."/>
            <person name="Rohde M."/>
            <person name="Tindall B.J."/>
            <person name="Detter J.C."/>
            <person name="Goker M."/>
            <person name="Woyke T."/>
            <person name="Bristow J."/>
            <person name="Eisen J.A."/>
            <person name="Markowitz V."/>
            <person name="Hugenholtz P."/>
            <person name="Klenk H.P."/>
            <person name="Kyrpides N.C."/>
        </authorList>
    </citation>
    <scope>NUCLEOTIDE SEQUENCE</scope>
    <source>
        <strain evidence="19">DSM 17368 / JCM 12287 / NRRL B-23963</strain>
    </source>
</reference>
<comment type="function">
    <text evidence="1 13">Converts 2,5-diamino-6-(ribosylamino)-4(3h)-pyrimidinone 5'-phosphate into 5-amino-6-(ribosylamino)-2,4(1h,3h)-pyrimidinedione 5'-phosphate.</text>
</comment>
<keyword evidence="7 13" id="KW-0479">Metal-binding</keyword>
<evidence type="ECO:0000256" key="14">
    <source>
        <dbReference type="PIRSR" id="PIRSR006769-1"/>
    </source>
</evidence>
<dbReference type="PROSITE" id="PS51747">
    <property type="entry name" value="CYT_DCMP_DEAMINASES_2"/>
    <property type="match status" value="1"/>
</dbReference>
<evidence type="ECO:0000256" key="1">
    <source>
        <dbReference type="ARBA" id="ARBA00002151"/>
    </source>
</evidence>
<name>G8R3C5_OWEHD</name>
<dbReference type="GO" id="GO:0009231">
    <property type="term" value="P:riboflavin biosynthetic process"/>
    <property type="evidence" value="ECO:0007669"/>
    <property type="project" value="UniProtKB-UniPathway"/>
</dbReference>
<comment type="pathway">
    <text evidence="2 13">Cofactor biosynthesis; riboflavin biosynthesis; 5-amino-6-(D-ribitylamino)uracil from GTP: step 2/4.</text>
</comment>
<comment type="catalytic activity">
    <reaction evidence="13">
        <text>5-amino-6-(5-phospho-D-ribitylamino)uracil + NADP(+) = 5-amino-6-(5-phospho-D-ribosylamino)uracil + NADPH + H(+)</text>
        <dbReference type="Rhea" id="RHEA:17845"/>
        <dbReference type="ChEBI" id="CHEBI:15378"/>
        <dbReference type="ChEBI" id="CHEBI:57783"/>
        <dbReference type="ChEBI" id="CHEBI:58349"/>
        <dbReference type="ChEBI" id="CHEBI:58421"/>
        <dbReference type="ChEBI" id="CHEBI:58453"/>
        <dbReference type="EC" id="1.1.1.193"/>
    </reaction>
</comment>
<feature type="binding site" evidence="15">
    <location>
        <position position="288"/>
    </location>
    <ligand>
        <name>substrate</name>
    </ligand>
</feature>
<dbReference type="PANTHER" id="PTHR38011:SF7">
    <property type="entry name" value="2,5-DIAMINO-6-RIBOSYLAMINO-4(3H)-PYRIMIDINONE 5'-PHOSPHATE REDUCTASE"/>
    <property type="match status" value="1"/>
</dbReference>
<dbReference type="GO" id="GO:0008835">
    <property type="term" value="F:diaminohydroxyphosphoribosylaminopyrimidine deaminase activity"/>
    <property type="evidence" value="ECO:0007669"/>
    <property type="project" value="UniProtKB-EC"/>
</dbReference>
<keyword evidence="12" id="KW-0511">Multifunctional enzyme</keyword>
<evidence type="ECO:0000256" key="4">
    <source>
        <dbReference type="ARBA" id="ARBA00005259"/>
    </source>
</evidence>
<evidence type="ECO:0000256" key="10">
    <source>
        <dbReference type="ARBA" id="ARBA00022857"/>
    </source>
</evidence>
<dbReference type="Proteomes" id="UP000005631">
    <property type="component" value="Chromosome"/>
</dbReference>
<evidence type="ECO:0000256" key="8">
    <source>
        <dbReference type="ARBA" id="ARBA00022801"/>
    </source>
</evidence>
<dbReference type="InterPro" id="IPR002125">
    <property type="entry name" value="CMP_dCMP_dom"/>
</dbReference>
<dbReference type="OrthoDB" id="9800865at2"/>
<feature type="binding site" evidence="15">
    <location>
        <position position="190"/>
    </location>
    <ligand>
        <name>substrate</name>
    </ligand>
</feature>
<dbReference type="RefSeq" id="WP_014201307.1">
    <property type="nucleotide sequence ID" value="NC_016599.1"/>
</dbReference>
<feature type="binding site" evidence="15">
    <location>
        <begin position="290"/>
        <end position="296"/>
    </location>
    <ligand>
        <name>NADP(+)</name>
        <dbReference type="ChEBI" id="CHEBI:58349"/>
    </ligand>
</feature>
<evidence type="ECO:0000313" key="18">
    <source>
        <dbReference type="EMBL" id="AEV31946.1"/>
    </source>
</evidence>
<evidence type="ECO:0000256" key="9">
    <source>
        <dbReference type="ARBA" id="ARBA00022833"/>
    </source>
</evidence>
<evidence type="ECO:0000256" key="11">
    <source>
        <dbReference type="ARBA" id="ARBA00023002"/>
    </source>
</evidence>
<keyword evidence="19" id="KW-1185">Reference proteome</keyword>
<evidence type="ECO:0000256" key="2">
    <source>
        <dbReference type="ARBA" id="ARBA00004882"/>
    </source>
</evidence>
<feature type="binding site" evidence="15">
    <location>
        <position position="213"/>
    </location>
    <ligand>
        <name>substrate</name>
    </ligand>
</feature>
<dbReference type="KEGG" id="oho:Oweho_0936"/>
<dbReference type="Gene3D" id="3.40.430.10">
    <property type="entry name" value="Dihydrofolate Reductase, subunit A"/>
    <property type="match status" value="1"/>
</dbReference>
<accession>G8R3C5</accession>
<dbReference type="PIRSF" id="PIRSF006769">
    <property type="entry name" value="RibD"/>
    <property type="match status" value="1"/>
</dbReference>
<dbReference type="InterPro" id="IPR016193">
    <property type="entry name" value="Cytidine_deaminase-like"/>
</dbReference>
<feature type="binding site" evidence="16">
    <location>
        <position position="77"/>
    </location>
    <ligand>
        <name>Zn(2+)</name>
        <dbReference type="ChEBI" id="CHEBI:29105"/>
        <note>catalytic</note>
    </ligand>
</feature>
<dbReference type="FunFam" id="3.40.140.10:FF:000025">
    <property type="entry name" value="Riboflavin biosynthesis protein RibD"/>
    <property type="match status" value="1"/>
</dbReference>
<keyword evidence="8 13" id="KW-0378">Hydrolase</keyword>
<keyword evidence="11 13" id="KW-0560">Oxidoreductase</keyword>
<dbReference type="InterPro" id="IPR004794">
    <property type="entry name" value="Eubact_RibD"/>
</dbReference>
<dbReference type="PROSITE" id="PS00903">
    <property type="entry name" value="CYT_DCMP_DEAMINASES_1"/>
    <property type="match status" value="1"/>
</dbReference>
<dbReference type="EMBL" id="CP003156">
    <property type="protein sequence ID" value="AEV31946.1"/>
    <property type="molecule type" value="Genomic_DNA"/>
</dbReference>
<dbReference type="UniPathway" id="UPA00275">
    <property type="reaction ID" value="UER00401"/>
</dbReference>
<dbReference type="InterPro" id="IPR024072">
    <property type="entry name" value="DHFR-like_dom_sf"/>
</dbReference>
<dbReference type="EC" id="1.1.1.193" evidence="13"/>
<dbReference type="InterPro" id="IPR016192">
    <property type="entry name" value="APOBEC/CMP_deaminase_Zn-bd"/>
</dbReference>
<comment type="catalytic activity">
    <reaction evidence="13">
        <text>2,5-diamino-6-hydroxy-4-(5-phosphoribosylamino)-pyrimidine + H2O + H(+) = 5-amino-6-(5-phospho-D-ribosylamino)uracil + NH4(+)</text>
        <dbReference type="Rhea" id="RHEA:21868"/>
        <dbReference type="ChEBI" id="CHEBI:15377"/>
        <dbReference type="ChEBI" id="CHEBI:15378"/>
        <dbReference type="ChEBI" id="CHEBI:28938"/>
        <dbReference type="ChEBI" id="CHEBI:58453"/>
        <dbReference type="ChEBI" id="CHEBI:58614"/>
        <dbReference type="EC" id="3.5.4.26"/>
    </reaction>
</comment>
<dbReference type="AlphaFoldDB" id="G8R3C5"/>
<keyword evidence="10 13" id="KW-0521">NADP</keyword>
<feature type="binding site" evidence="15">
    <location>
        <position position="202"/>
    </location>
    <ligand>
        <name>NADP(+)</name>
        <dbReference type="ChEBI" id="CHEBI:58349"/>
    </ligand>
</feature>
<evidence type="ECO:0000256" key="5">
    <source>
        <dbReference type="ARBA" id="ARBA00007417"/>
    </source>
</evidence>
<evidence type="ECO:0000256" key="6">
    <source>
        <dbReference type="ARBA" id="ARBA00022619"/>
    </source>
</evidence>
<dbReference type="SUPFAM" id="SSF53927">
    <property type="entry name" value="Cytidine deaminase-like"/>
    <property type="match status" value="1"/>
</dbReference>
<evidence type="ECO:0000256" key="7">
    <source>
        <dbReference type="ARBA" id="ARBA00022723"/>
    </source>
</evidence>
<comment type="pathway">
    <text evidence="3 13">Cofactor biosynthesis; riboflavin biosynthesis; 5-amino-6-(D-ribitylamino)uracil from GTP: step 3/4.</text>
</comment>
<dbReference type="eggNOG" id="COG0117">
    <property type="taxonomic scope" value="Bacteria"/>
</dbReference>
<comment type="cofactor">
    <cofactor evidence="13 16">
        <name>Zn(2+)</name>
        <dbReference type="ChEBI" id="CHEBI:29105"/>
    </cofactor>
    <text evidence="13 16">Binds 1 zinc ion.</text>
</comment>
<feature type="domain" description="CMP/dCMP-type deaminase" evidence="17">
    <location>
        <begin position="1"/>
        <end position="125"/>
    </location>
</feature>
<evidence type="ECO:0000256" key="12">
    <source>
        <dbReference type="ARBA" id="ARBA00023268"/>
    </source>
</evidence>
<comment type="similarity">
    <text evidence="5 13">In the C-terminal section; belongs to the HTP reductase family.</text>
</comment>
<dbReference type="NCBIfam" id="TIGR00326">
    <property type="entry name" value="eubact_ribD"/>
    <property type="match status" value="1"/>
</dbReference>
<sequence>MKHELYIQRCIQLAENAKGNTCPNPLVGSVIVHNDQIIGEGWHAKSGEPHAEVNAINSVQDKSVLTESTIYVSLEPCAHFGKTPPCADLIVKNKIPRVVIGCRDPFDAVNGKGIEKLQAAGIEVLVGVLEKECLELNSAFFTYHTKKRPYIILKWAQTQDGYLDKIREEKDNGVNWITQPETKLLVHRWRHEVDGILVGAKTIINDNPELTVRLVEGQNPMRLIIDPNNRIPKDAKIFSESGKTVVFSNELQASQENITYFELDSKKLVLESVLKACYDLQIQSILVEGGAHTLQSFIEANLWDEARVLTGASSFGQGLRAPSLTLNPTETHRFGKDSLRIFYR</sequence>
<feature type="binding site" evidence="15">
    <location>
        <position position="156"/>
    </location>
    <ligand>
        <name>NADP(+)</name>
        <dbReference type="ChEBI" id="CHEBI:58349"/>
    </ligand>
</feature>
<feature type="binding site" evidence="15">
    <location>
        <position position="210"/>
    </location>
    <ligand>
        <name>substrate</name>
    </ligand>
</feature>
<feature type="binding site" evidence="15">
    <location>
        <position position="206"/>
    </location>
    <ligand>
        <name>substrate</name>
    </ligand>
</feature>
<dbReference type="GO" id="GO:0008270">
    <property type="term" value="F:zinc ion binding"/>
    <property type="evidence" value="ECO:0007669"/>
    <property type="project" value="InterPro"/>
</dbReference>
<dbReference type="HOGENOM" id="CLU_036590_1_1_10"/>